<dbReference type="EC" id="1.1.1.18" evidence="6"/>
<dbReference type="GO" id="GO:0050112">
    <property type="term" value="F:inositol 2-dehydrogenase (NAD+) activity"/>
    <property type="evidence" value="ECO:0007669"/>
    <property type="project" value="UniProtKB-EC"/>
</dbReference>
<keyword evidence="7" id="KW-1185">Reference proteome</keyword>
<dbReference type="SUPFAM" id="SSF55347">
    <property type="entry name" value="Glyceraldehyde-3-phosphate dehydrogenase-like, C-terminal domain"/>
    <property type="match status" value="1"/>
</dbReference>
<feature type="domain" description="GFO/IDH/MocA-like oxidoreductase" evidence="5">
    <location>
        <begin position="152"/>
        <end position="272"/>
    </location>
</feature>
<dbReference type="PANTHER" id="PTHR42840">
    <property type="entry name" value="NAD(P)-BINDING ROSSMANN-FOLD SUPERFAMILY PROTEIN-RELATED"/>
    <property type="match status" value="1"/>
</dbReference>
<accession>A0A7W4URK5</accession>
<name>A0A7W4URK5_9MICO</name>
<dbReference type="Proteomes" id="UP000545286">
    <property type="component" value="Unassembled WGS sequence"/>
</dbReference>
<evidence type="ECO:0000256" key="1">
    <source>
        <dbReference type="ARBA" id="ARBA00010928"/>
    </source>
</evidence>
<gene>
    <name evidence="6" type="ORF">FHX72_003220</name>
</gene>
<dbReference type="Gene3D" id="3.40.50.720">
    <property type="entry name" value="NAD(P)-binding Rossmann-like Domain"/>
    <property type="match status" value="1"/>
</dbReference>
<evidence type="ECO:0000259" key="4">
    <source>
        <dbReference type="Pfam" id="PF01408"/>
    </source>
</evidence>
<comment type="similarity">
    <text evidence="1">Belongs to the Gfo/Idh/MocA family.</text>
</comment>
<dbReference type="RefSeq" id="WP_183626309.1">
    <property type="nucleotide sequence ID" value="NZ_JACHWJ010000005.1"/>
</dbReference>
<dbReference type="Pfam" id="PF22725">
    <property type="entry name" value="GFO_IDH_MocA_C3"/>
    <property type="match status" value="1"/>
</dbReference>
<keyword evidence="2 6" id="KW-0560">Oxidoreductase</keyword>
<dbReference type="Gene3D" id="3.30.360.10">
    <property type="entry name" value="Dihydrodipicolinate Reductase, domain 2"/>
    <property type="match status" value="1"/>
</dbReference>
<dbReference type="InterPro" id="IPR036291">
    <property type="entry name" value="NAD(P)-bd_dom_sf"/>
</dbReference>
<protein>
    <submittedName>
        <fullName evidence="6">Myo-inositol 2-dehydrogenase/D-chiro-inositol 1-dehydrogenase</fullName>
        <ecNumber evidence="6">1.1.1.18</ecNumber>
        <ecNumber evidence="6">1.1.1.369</ecNumber>
    </submittedName>
</protein>
<organism evidence="6 7">
    <name type="scientific">Pseudoclavibacter helvolus</name>
    <dbReference type="NCBI Taxonomy" id="255205"/>
    <lineage>
        <taxon>Bacteria</taxon>
        <taxon>Bacillati</taxon>
        <taxon>Actinomycetota</taxon>
        <taxon>Actinomycetes</taxon>
        <taxon>Micrococcales</taxon>
        <taxon>Microbacteriaceae</taxon>
        <taxon>Pseudoclavibacter</taxon>
    </lineage>
</organism>
<dbReference type="EMBL" id="JACHWJ010000005">
    <property type="protein sequence ID" value="MBB2959068.1"/>
    <property type="molecule type" value="Genomic_DNA"/>
</dbReference>
<proteinExistence type="inferred from homology"/>
<dbReference type="PANTHER" id="PTHR42840:SF3">
    <property type="entry name" value="BINDING ROSSMANN FOLD OXIDOREDUCTASE, PUTATIVE (AFU_ORTHOLOGUE AFUA_2G10240)-RELATED"/>
    <property type="match status" value="1"/>
</dbReference>
<dbReference type="Pfam" id="PF01408">
    <property type="entry name" value="GFO_IDH_MocA"/>
    <property type="match status" value="1"/>
</dbReference>
<reference evidence="6 7" key="1">
    <citation type="submission" date="2020-08" db="EMBL/GenBank/DDBJ databases">
        <title>Sequencing the genomes of 1000 actinobacteria strains.</title>
        <authorList>
            <person name="Klenk H.-P."/>
        </authorList>
    </citation>
    <scope>NUCLEOTIDE SEQUENCE [LARGE SCALE GENOMIC DNA]</scope>
    <source>
        <strain evidence="6 7">DSM 20419</strain>
    </source>
</reference>
<dbReference type="GO" id="GO:0000166">
    <property type="term" value="F:nucleotide binding"/>
    <property type="evidence" value="ECO:0007669"/>
    <property type="project" value="InterPro"/>
</dbReference>
<evidence type="ECO:0000256" key="3">
    <source>
        <dbReference type="ARBA" id="ARBA00023027"/>
    </source>
</evidence>
<sequence>MTGARIGIVGLGRAGLMHARNLAQDSGVRSVVLIGRDAERVMRAKLELEQMLAAGAPAEVRGYHAPKTAPASLETSTSSITELASELDGLVIATSTPSHPQLTLEAARAGLVTLVEKPITLDIDELEALVDELDEIGTPVMVAYHRRYDPAYQALQARVAAGDIGTLRVISATNHDHLPLSLDYIPTSGGSWRDLLIHDFDAITWVAGEEVVSVQAAGAVLDEPRYADSGDTDTCVALLQLRSGAIATVSGLRRSESGQDCRMEVIGTEGAFAAGLESRTPITSLEPDVPAPAAPYEQFIDRFEPAFRSEIHHFLRLVAGDSTANHTSPRSGIAALRIANAAEESRRTGTTIHLQPEVATQREAVTS</sequence>
<dbReference type="SUPFAM" id="SSF51735">
    <property type="entry name" value="NAD(P)-binding Rossmann-fold domains"/>
    <property type="match status" value="1"/>
</dbReference>
<keyword evidence="3" id="KW-0520">NAD</keyword>
<evidence type="ECO:0000259" key="5">
    <source>
        <dbReference type="Pfam" id="PF22725"/>
    </source>
</evidence>
<dbReference type="AlphaFoldDB" id="A0A7W4URK5"/>
<evidence type="ECO:0000313" key="6">
    <source>
        <dbReference type="EMBL" id="MBB2959068.1"/>
    </source>
</evidence>
<dbReference type="InterPro" id="IPR055170">
    <property type="entry name" value="GFO_IDH_MocA-like_dom"/>
</dbReference>
<dbReference type="EC" id="1.1.1.369" evidence="6"/>
<dbReference type="InterPro" id="IPR000683">
    <property type="entry name" value="Gfo/Idh/MocA-like_OxRdtase_N"/>
</dbReference>
<feature type="domain" description="Gfo/Idh/MocA-like oxidoreductase N-terminal" evidence="4">
    <location>
        <begin position="5"/>
        <end position="144"/>
    </location>
</feature>
<evidence type="ECO:0000313" key="7">
    <source>
        <dbReference type="Proteomes" id="UP000545286"/>
    </source>
</evidence>
<comment type="caution">
    <text evidence="6">The sequence shown here is derived from an EMBL/GenBank/DDBJ whole genome shotgun (WGS) entry which is preliminary data.</text>
</comment>
<evidence type="ECO:0000256" key="2">
    <source>
        <dbReference type="ARBA" id="ARBA00023002"/>
    </source>
</evidence>